<evidence type="ECO:0000259" key="8">
    <source>
        <dbReference type="Pfam" id="PF20684"/>
    </source>
</evidence>
<organism evidence="9 10">
    <name type="scientific">Penicillium roqueforti (strain FM164)</name>
    <dbReference type="NCBI Taxonomy" id="1365484"/>
    <lineage>
        <taxon>Eukaryota</taxon>
        <taxon>Fungi</taxon>
        <taxon>Dikarya</taxon>
        <taxon>Ascomycota</taxon>
        <taxon>Pezizomycotina</taxon>
        <taxon>Eurotiomycetes</taxon>
        <taxon>Eurotiomycetidae</taxon>
        <taxon>Eurotiales</taxon>
        <taxon>Aspergillaceae</taxon>
        <taxon>Penicillium</taxon>
    </lineage>
</organism>
<feature type="region of interest" description="Disordered" evidence="6">
    <location>
        <begin position="282"/>
        <end position="341"/>
    </location>
</feature>
<dbReference type="EMBL" id="HG792015">
    <property type="protein sequence ID" value="CDM27755.1"/>
    <property type="molecule type" value="Genomic_DNA"/>
</dbReference>
<dbReference type="PANTHER" id="PTHR33048:SF161">
    <property type="entry name" value="INTEGRAL MEMBRANE PROTEIN"/>
    <property type="match status" value="1"/>
</dbReference>
<protein>
    <submittedName>
        <fullName evidence="9">Genomic scaffold, ProqFM164S01</fullName>
    </submittedName>
</protein>
<dbReference type="InterPro" id="IPR049326">
    <property type="entry name" value="Rhodopsin_dom_fungi"/>
</dbReference>
<comment type="similarity">
    <text evidence="5">Belongs to the SAT4 family.</text>
</comment>
<name>W6PV68_PENRF</name>
<dbReference type="STRING" id="1365484.W6PV68"/>
<keyword evidence="4 7" id="KW-0472">Membrane</keyword>
<gene>
    <name evidence="9" type="ORF">PROQFM164_S01g001566</name>
</gene>
<feature type="transmembrane region" description="Helical" evidence="7">
    <location>
        <begin position="173"/>
        <end position="196"/>
    </location>
</feature>
<dbReference type="PANTHER" id="PTHR33048">
    <property type="entry name" value="PTH11-LIKE INTEGRAL MEMBRANE PROTEIN (AFU_ORTHOLOGUE AFUA_5G11245)"/>
    <property type="match status" value="1"/>
</dbReference>
<feature type="transmembrane region" description="Helical" evidence="7">
    <location>
        <begin position="89"/>
        <end position="108"/>
    </location>
</feature>
<sequence>MGNYGLKSEDGREVVIVMLVFGVISLSSTILRIVSRRMRSISLGLDDYFMISATILVMACTVVVILMVTKGGVGLHANMRDVAFPDIEFNLKMIIVCQILYAIGLALVKTSMMILYHKLFGTKASMRIAIYVTGTIVWAWGLSIILESFLICHPVAFNWNPTLPKGGCGNRNAAFVVAGVLNMVTDLMVMLLPIPYIWKLQLPVGRKIGLSVAFSIGLFVSAISMVRVDSLMRIDFNDLTYTLPIPLMWSIIEQQLALVAANLPLLRSVFSAVLPGSWLGSSARRTGTPSGEPSAKKRSAQEYSLTRMDAGTNRSEVTADSHKHANHNSQTRWSDDDEQSDTELAANAMPPDGIQIWKAFRVDSTRENILVSFQPRACLVTKHAPRRVHSRPYNPDTTIYQKKELVTGIVDIEKKLMKIPFASVGSVYFKTDLPPHSQGQLYQPGTSDEDRDSETYCIGPNADYMFWYGKRANFDLDRGPCIFSAGAT</sequence>
<reference evidence="9" key="1">
    <citation type="journal article" date="2014" name="Nat. Commun.">
        <title>Multiple recent horizontal transfers of a large genomic region in cheese making fungi.</title>
        <authorList>
            <person name="Cheeseman K."/>
            <person name="Ropars J."/>
            <person name="Renault P."/>
            <person name="Dupont J."/>
            <person name="Gouzy J."/>
            <person name="Branca A."/>
            <person name="Abraham A.L."/>
            <person name="Ceppi M."/>
            <person name="Conseiller E."/>
            <person name="Debuchy R."/>
            <person name="Malagnac F."/>
            <person name="Goarin A."/>
            <person name="Silar P."/>
            <person name="Lacoste S."/>
            <person name="Sallet E."/>
            <person name="Bensimon A."/>
            <person name="Giraud T."/>
            <person name="Brygoo Y."/>
        </authorList>
    </citation>
    <scope>NUCLEOTIDE SEQUENCE [LARGE SCALE GENOMIC DNA]</scope>
    <source>
        <strain evidence="9">FM164</strain>
    </source>
</reference>
<proteinExistence type="inferred from homology"/>
<feature type="transmembrane region" description="Helical" evidence="7">
    <location>
        <begin position="47"/>
        <end position="69"/>
    </location>
</feature>
<dbReference type="AlphaFoldDB" id="W6PV68"/>
<dbReference type="Proteomes" id="UP000030686">
    <property type="component" value="Unassembled WGS sequence"/>
</dbReference>
<dbReference type="InterPro" id="IPR052337">
    <property type="entry name" value="SAT4-like"/>
</dbReference>
<evidence type="ECO:0000256" key="2">
    <source>
        <dbReference type="ARBA" id="ARBA00022692"/>
    </source>
</evidence>
<keyword evidence="2 7" id="KW-0812">Transmembrane</keyword>
<dbReference type="Pfam" id="PF20684">
    <property type="entry name" value="Fung_rhodopsin"/>
    <property type="match status" value="1"/>
</dbReference>
<evidence type="ECO:0000256" key="4">
    <source>
        <dbReference type="ARBA" id="ARBA00023136"/>
    </source>
</evidence>
<keyword evidence="3 7" id="KW-1133">Transmembrane helix</keyword>
<evidence type="ECO:0000313" key="10">
    <source>
        <dbReference type="Proteomes" id="UP000030686"/>
    </source>
</evidence>
<feature type="compositionally biased region" description="Polar residues" evidence="6">
    <location>
        <begin position="282"/>
        <end position="291"/>
    </location>
</feature>
<feature type="transmembrane region" description="Helical" evidence="7">
    <location>
        <begin position="128"/>
        <end position="151"/>
    </location>
</feature>
<feature type="domain" description="Rhodopsin" evidence="8">
    <location>
        <begin position="31"/>
        <end position="271"/>
    </location>
</feature>
<evidence type="ECO:0000256" key="3">
    <source>
        <dbReference type="ARBA" id="ARBA00022989"/>
    </source>
</evidence>
<keyword evidence="10" id="KW-1185">Reference proteome</keyword>
<evidence type="ECO:0000313" key="9">
    <source>
        <dbReference type="EMBL" id="CDM27755.1"/>
    </source>
</evidence>
<feature type="transmembrane region" description="Helical" evidence="7">
    <location>
        <begin position="208"/>
        <end position="227"/>
    </location>
</feature>
<feature type="transmembrane region" description="Helical" evidence="7">
    <location>
        <begin position="14"/>
        <end position="35"/>
    </location>
</feature>
<evidence type="ECO:0000256" key="1">
    <source>
        <dbReference type="ARBA" id="ARBA00004141"/>
    </source>
</evidence>
<accession>W6PV68</accession>
<evidence type="ECO:0000256" key="5">
    <source>
        <dbReference type="ARBA" id="ARBA00038359"/>
    </source>
</evidence>
<evidence type="ECO:0000256" key="6">
    <source>
        <dbReference type="SAM" id="MobiDB-lite"/>
    </source>
</evidence>
<dbReference type="OrthoDB" id="10017208at2759"/>
<evidence type="ECO:0000256" key="7">
    <source>
        <dbReference type="SAM" id="Phobius"/>
    </source>
</evidence>
<dbReference type="GO" id="GO:0016020">
    <property type="term" value="C:membrane"/>
    <property type="evidence" value="ECO:0007669"/>
    <property type="project" value="UniProtKB-SubCell"/>
</dbReference>
<comment type="subcellular location">
    <subcellularLocation>
        <location evidence="1">Membrane</location>
        <topology evidence="1">Multi-pass membrane protein</topology>
    </subcellularLocation>
</comment>